<accession>A0A0B6ZZ45</accession>
<organism evidence="1">
    <name type="scientific">Arion vulgaris</name>
    <dbReference type="NCBI Taxonomy" id="1028688"/>
    <lineage>
        <taxon>Eukaryota</taxon>
        <taxon>Metazoa</taxon>
        <taxon>Spiralia</taxon>
        <taxon>Lophotrochozoa</taxon>
        <taxon>Mollusca</taxon>
        <taxon>Gastropoda</taxon>
        <taxon>Heterobranchia</taxon>
        <taxon>Euthyneura</taxon>
        <taxon>Panpulmonata</taxon>
        <taxon>Eupulmonata</taxon>
        <taxon>Stylommatophora</taxon>
        <taxon>Helicina</taxon>
        <taxon>Arionoidea</taxon>
        <taxon>Arionidae</taxon>
        <taxon>Arion</taxon>
    </lineage>
</organism>
<gene>
    <name evidence="1" type="primary">ORF87489</name>
</gene>
<proteinExistence type="predicted"/>
<evidence type="ECO:0000313" key="1">
    <source>
        <dbReference type="EMBL" id="CEK73612.1"/>
    </source>
</evidence>
<dbReference type="AlphaFoldDB" id="A0A0B6ZZ45"/>
<sequence length="67" mass="7853">LGSKIENDREIEKERERESILSSLTRRRLKIVNNRDQIEYCKDFIIYNLKNGTALDDDNDVSGLLIL</sequence>
<dbReference type="EMBL" id="HACG01026747">
    <property type="protein sequence ID" value="CEK73612.1"/>
    <property type="molecule type" value="Transcribed_RNA"/>
</dbReference>
<protein>
    <submittedName>
        <fullName evidence="1">Uncharacterized protein</fullName>
    </submittedName>
</protein>
<feature type="non-terminal residue" evidence="1">
    <location>
        <position position="1"/>
    </location>
</feature>
<name>A0A0B6ZZ45_9EUPU</name>
<reference evidence="1" key="1">
    <citation type="submission" date="2014-12" db="EMBL/GenBank/DDBJ databases">
        <title>Insight into the proteome of Arion vulgaris.</title>
        <authorList>
            <person name="Aradska J."/>
            <person name="Bulat T."/>
            <person name="Smidak R."/>
            <person name="Sarate P."/>
            <person name="Gangsoo J."/>
            <person name="Sialana F."/>
            <person name="Bilban M."/>
            <person name="Lubec G."/>
        </authorList>
    </citation>
    <scope>NUCLEOTIDE SEQUENCE</scope>
    <source>
        <tissue evidence="1">Skin</tissue>
    </source>
</reference>